<evidence type="ECO:0000313" key="1">
    <source>
        <dbReference type="EMBL" id="KKP92932.1"/>
    </source>
</evidence>
<evidence type="ECO:0000313" key="2">
    <source>
        <dbReference type="Proteomes" id="UP000034140"/>
    </source>
</evidence>
<accession>A0A0G0GMT5</accession>
<gene>
    <name evidence="1" type="ORF">UR96_C0003G0058</name>
</gene>
<dbReference type="EMBL" id="LBRE01000003">
    <property type="protein sequence ID" value="KKP92932.1"/>
    <property type="molecule type" value="Genomic_DNA"/>
</dbReference>
<proteinExistence type="predicted"/>
<comment type="caution">
    <text evidence="1">The sequence shown here is derived from an EMBL/GenBank/DDBJ whole genome shotgun (WGS) entry which is preliminary data.</text>
</comment>
<name>A0A0G0GMT5_9BACT</name>
<dbReference type="AlphaFoldDB" id="A0A0G0GMT5"/>
<reference evidence="1 2" key="1">
    <citation type="journal article" date="2015" name="Nature">
        <title>rRNA introns, odd ribosomes, and small enigmatic genomes across a large radiation of phyla.</title>
        <authorList>
            <person name="Brown C.T."/>
            <person name="Hug L.A."/>
            <person name="Thomas B.C."/>
            <person name="Sharon I."/>
            <person name="Castelle C.J."/>
            <person name="Singh A."/>
            <person name="Wilkins M.J."/>
            <person name="Williams K.H."/>
            <person name="Banfield J.F."/>
        </authorList>
    </citation>
    <scope>NUCLEOTIDE SEQUENCE [LARGE SCALE GENOMIC DNA]</scope>
</reference>
<organism evidence="1 2">
    <name type="scientific">candidate division WS6 bacterium GW2011_GWC1_36_11</name>
    <dbReference type="NCBI Taxonomy" id="1619090"/>
    <lineage>
        <taxon>Bacteria</taxon>
        <taxon>Candidatus Dojkabacteria</taxon>
    </lineage>
</organism>
<protein>
    <submittedName>
        <fullName evidence="1">Uncharacterized protein</fullName>
    </submittedName>
</protein>
<sequence>MKKINNLVSKIKYLLKKKIWLSFSVKLNANTKLEGYNKIFKGANIE</sequence>
<dbReference type="Proteomes" id="UP000034140">
    <property type="component" value="Unassembled WGS sequence"/>
</dbReference>
<feature type="non-terminal residue" evidence="1">
    <location>
        <position position="46"/>
    </location>
</feature>